<evidence type="ECO:0000313" key="3">
    <source>
        <dbReference type="Proteomes" id="UP001524944"/>
    </source>
</evidence>
<reference evidence="2 3" key="1">
    <citation type="submission" date="2022-08" db="EMBL/GenBank/DDBJ databases">
        <title>Proteogenomics of the novel Dehalobacterium formicoaceticum strain EZ94 highlights a key role of methyltransferases during anaerobic dichloromethane degradation.</title>
        <authorList>
            <person name="Wasmund K."/>
        </authorList>
    </citation>
    <scope>NUCLEOTIDE SEQUENCE [LARGE SCALE GENOMIC DNA]</scope>
    <source>
        <strain evidence="2 3">EZ94</strain>
    </source>
</reference>
<gene>
    <name evidence="2" type="ORF">NVS47_14320</name>
</gene>
<evidence type="ECO:0000259" key="1">
    <source>
        <dbReference type="Pfam" id="PF07833"/>
    </source>
</evidence>
<comment type="caution">
    <text evidence="2">The sequence shown here is derived from an EMBL/GenBank/DDBJ whole genome shotgun (WGS) entry which is preliminary data.</text>
</comment>
<dbReference type="Pfam" id="PF07833">
    <property type="entry name" value="Cu_amine_oxidN1"/>
    <property type="match status" value="1"/>
</dbReference>
<dbReference type="Proteomes" id="UP001524944">
    <property type="component" value="Unassembled WGS sequence"/>
</dbReference>
<accession>A0ABT1Y714</accession>
<evidence type="ECO:0000313" key="2">
    <source>
        <dbReference type="EMBL" id="MCR6546674.1"/>
    </source>
</evidence>
<organism evidence="2 3">
    <name type="scientific">Dehalobacterium formicoaceticum</name>
    <dbReference type="NCBI Taxonomy" id="51515"/>
    <lineage>
        <taxon>Bacteria</taxon>
        <taxon>Bacillati</taxon>
        <taxon>Bacillota</taxon>
        <taxon>Clostridia</taxon>
        <taxon>Eubacteriales</taxon>
        <taxon>Peptococcaceae</taxon>
        <taxon>Dehalobacterium</taxon>
    </lineage>
</organism>
<dbReference type="EMBL" id="JANPWE010000009">
    <property type="protein sequence ID" value="MCR6546674.1"/>
    <property type="molecule type" value="Genomic_DNA"/>
</dbReference>
<feature type="domain" description="Copper amine oxidase-like N-terminal" evidence="1">
    <location>
        <begin position="285"/>
        <end position="393"/>
    </location>
</feature>
<dbReference type="InterPro" id="IPR012854">
    <property type="entry name" value="Cu_amine_oxidase-like_N"/>
</dbReference>
<proteinExistence type="predicted"/>
<keyword evidence="3" id="KW-1185">Reference proteome</keyword>
<dbReference type="RefSeq" id="WP_089610915.1">
    <property type="nucleotide sequence ID" value="NZ_CP022121.1"/>
</dbReference>
<dbReference type="SUPFAM" id="SSF55383">
    <property type="entry name" value="Copper amine oxidase, domain N"/>
    <property type="match status" value="1"/>
</dbReference>
<sequence>MNNFCQKKNLIMEAEMLYILRKLLANLIFTCTMITLASPVAALGEEQNIYELHVEDINYVEAGQADLTYLPLFYQREEDLPALKKIVEAVNAMSKHPIKHYEQDAWNAFFDTDLVLKLKNDTTIAIQFLSSDMANLSLPGQEPFGVDPGVAVQYNNLLELFHVPESNISLPDRMVLGKAYTVQGEHIEKNEINLFIGPLRGDFGGNQYEAVNGRWFPTKDALYIGSIPVKLGRYNSQITMPPFGENLKGEMVPITPGKYSLYIFYSGGESMPYQVVAPNPDPLLTVNEQLVVTDAPPYLEQGRLMVPLRALMSGLGAKVVWDGAAKRVLVNTDKSLLPQRSSPNTIELWINGSKENPEIPPRLCQNRIFLPTRFIAELLGAQVHWDEELKIVNIKMEEKKVDSQNGLLNSWGKSMIRSE</sequence>
<name>A0ABT1Y714_9FIRM</name>
<dbReference type="Gene3D" id="3.30.457.10">
    <property type="entry name" value="Copper amine oxidase-like, N-terminal domain"/>
    <property type="match status" value="1"/>
</dbReference>
<protein>
    <submittedName>
        <fullName evidence="2">Copper amine oxidase N-terminal domain-containing protein</fullName>
    </submittedName>
</protein>
<dbReference type="InterPro" id="IPR036582">
    <property type="entry name" value="Mao_N_sf"/>
</dbReference>